<dbReference type="GO" id="GO:0015562">
    <property type="term" value="F:efflux transmembrane transporter activity"/>
    <property type="evidence" value="ECO:0007669"/>
    <property type="project" value="TreeGrafter"/>
</dbReference>
<proteinExistence type="inferred from homology"/>
<keyword evidence="2" id="KW-0175">Coiled coil</keyword>
<evidence type="ECO:0000259" key="4">
    <source>
        <dbReference type="Pfam" id="PF25954"/>
    </source>
</evidence>
<evidence type="ECO:0000313" key="5">
    <source>
        <dbReference type="EMBL" id="TDY37755.1"/>
    </source>
</evidence>
<gene>
    <name evidence="5" type="ORF">BX592_13515</name>
</gene>
<dbReference type="InterPro" id="IPR058792">
    <property type="entry name" value="Beta-barrel_RND_2"/>
</dbReference>
<dbReference type="Pfam" id="PF25917">
    <property type="entry name" value="BSH_RND"/>
    <property type="match status" value="1"/>
</dbReference>
<comment type="caution">
    <text evidence="5">The sequence shown here is derived from an EMBL/GenBank/DDBJ whole genome shotgun (WGS) entry which is preliminary data.</text>
</comment>
<dbReference type="Gene3D" id="2.40.30.170">
    <property type="match status" value="1"/>
</dbReference>
<evidence type="ECO:0000313" key="6">
    <source>
        <dbReference type="Proteomes" id="UP000295509"/>
    </source>
</evidence>
<dbReference type="GO" id="GO:1990281">
    <property type="term" value="C:efflux pump complex"/>
    <property type="evidence" value="ECO:0007669"/>
    <property type="project" value="TreeGrafter"/>
</dbReference>
<dbReference type="InterPro" id="IPR058625">
    <property type="entry name" value="MdtA-like_BSH"/>
</dbReference>
<dbReference type="AlphaFoldDB" id="A0A4R8L5Z5"/>
<dbReference type="PANTHER" id="PTHR30469">
    <property type="entry name" value="MULTIDRUG RESISTANCE PROTEIN MDTA"/>
    <property type="match status" value="1"/>
</dbReference>
<dbReference type="OrthoDB" id="9806939at2"/>
<dbReference type="Gene3D" id="1.10.287.470">
    <property type="entry name" value="Helix hairpin bin"/>
    <property type="match status" value="1"/>
</dbReference>
<feature type="coiled-coil region" evidence="2">
    <location>
        <begin position="187"/>
        <end position="214"/>
    </location>
</feature>
<sequence>MNRSGCRRPPEAREPCCFRFGHRGVPGDVARFLNGLFGGFPVRQFVGTPAAAAHRVACALGFAGVIVLSGCHQQEASAPSPRPVVARAVRADGQAFAATLPGEVQARYTTPLSFRIGGKIIERRVRLGDTVHNGQIVAQLDPADVQKNATSAAAQLDAAQHRLVYAKQQLDRDRAQARENLIAQAQLEQTEDAYASAAAQREQAAQQAALANNQLQYATLVANHAGVITAEQADTGQNVSAGQAVYSLAWSGDVDVVCDVPESNLAALRVGHVARVTLGALPGRTFTARVRELSPAADAQSRTWRAKLTLEQAGTEVRLGMTANVSFIRDGAAGQTGEAVSFTLPVTALFHDGNAPAVWVVKSGNDVLELRRVQVARYDERTIEVSGGLKDGERVVLQGVHTVTAGERVRPVAPLHPEDFAS</sequence>
<dbReference type="EMBL" id="SORE01000035">
    <property type="protein sequence ID" value="TDY37755.1"/>
    <property type="molecule type" value="Genomic_DNA"/>
</dbReference>
<organism evidence="5 6">
    <name type="scientific">Paraburkholderia rhizosphaerae</name>
    <dbReference type="NCBI Taxonomy" id="480658"/>
    <lineage>
        <taxon>Bacteria</taxon>
        <taxon>Pseudomonadati</taxon>
        <taxon>Pseudomonadota</taxon>
        <taxon>Betaproteobacteria</taxon>
        <taxon>Burkholderiales</taxon>
        <taxon>Burkholderiaceae</taxon>
        <taxon>Paraburkholderia</taxon>
    </lineage>
</organism>
<evidence type="ECO:0000256" key="2">
    <source>
        <dbReference type="SAM" id="Coils"/>
    </source>
</evidence>
<comment type="similarity">
    <text evidence="1">Belongs to the membrane fusion protein (MFP) (TC 8.A.1) family.</text>
</comment>
<accession>A0A4R8L5Z5</accession>
<dbReference type="PANTHER" id="PTHR30469:SF15">
    <property type="entry name" value="HLYD FAMILY OF SECRETION PROTEINS"/>
    <property type="match status" value="1"/>
</dbReference>
<name>A0A4R8L5Z5_9BURK</name>
<dbReference type="InterPro" id="IPR006143">
    <property type="entry name" value="RND_pump_MFP"/>
</dbReference>
<dbReference type="Pfam" id="PF25954">
    <property type="entry name" value="Beta-barrel_RND_2"/>
    <property type="match status" value="1"/>
</dbReference>
<feature type="domain" description="Multidrug resistance protein MdtA-like barrel-sandwich hybrid" evidence="3">
    <location>
        <begin position="115"/>
        <end position="244"/>
    </location>
</feature>
<feature type="domain" description="CusB-like beta-barrel" evidence="4">
    <location>
        <begin position="256"/>
        <end position="328"/>
    </location>
</feature>
<dbReference type="Proteomes" id="UP000295509">
    <property type="component" value="Unassembled WGS sequence"/>
</dbReference>
<keyword evidence="6" id="KW-1185">Reference proteome</keyword>
<reference evidence="5 6" key="1">
    <citation type="submission" date="2019-03" db="EMBL/GenBank/DDBJ databases">
        <title>Genomic Encyclopedia of Type Strains, Phase III (KMG-III): the genomes of soil and plant-associated and newly described type strains.</title>
        <authorList>
            <person name="Whitman W."/>
        </authorList>
    </citation>
    <scope>NUCLEOTIDE SEQUENCE [LARGE SCALE GENOMIC DNA]</scope>
    <source>
        <strain evidence="5 6">LMG 29544</strain>
    </source>
</reference>
<dbReference type="NCBIfam" id="TIGR01730">
    <property type="entry name" value="RND_mfp"/>
    <property type="match status" value="1"/>
</dbReference>
<dbReference type="Gene3D" id="2.40.420.20">
    <property type="match status" value="1"/>
</dbReference>
<evidence type="ECO:0000259" key="3">
    <source>
        <dbReference type="Pfam" id="PF25917"/>
    </source>
</evidence>
<dbReference type="SUPFAM" id="SSF111369">
    <property type="entry name" value="HlyD-like secretion proteins"/>
    <property type="match status" value="1"/>
</dbReference>
<dbReference type="Gene3D" id="2.40.50.100">
    <property type="match status" value="1"/>
</dbReference>
<protein>
    <submittedName>
        <fullName evidence="5">RND family efflux transporter MFP subunit</fullName>
    </submittedName>
</protein>
<evidence type="ECO:0000256" key="1">
    <source>
        <dbReference type="ARBA" id="ARBA00009477"/>
    </source>
</evidence>